<dbReference type="AlphaFoldDB" id="A0A2Z6QU06"/>
<gene>
    <name evidence="2" type="ORF">RclHR1_15950003</name>
</gene>
<sequence>MDHVLLRHIRFGRENWIGVAFPDFTIFRLTFRLDPMLNQLGFHAMTAEVMGSGDGKSTRFRMSIKRTRIYGVLPYIAPEILRGQDYTRAADIYSFDIIMYEIISGFLHIMIKQIKEAEEINNNLPTGSMPSTSLSYETHSEVIYSSRLLNFNNLPEPKNSNDYYGEQNDNIISEKFSESLQIDISQLTIKDNACEHIKE</sequence>
<dbReference type="InterPro" id="IPR011009">
    <property type="entry name" value="Kinase-like_dom_sf"/>
</dbReference>
<name>A0A2Z6QU06_9GLOM</name>
<dbReference type="InterPro" id="IPR000719">
    <property type="entry name" value="Prot_kinase_dom"/>
</dbReference>
<proteinExistence type="predicted"/>
<feature type="domain" description="Protein kinase" evidence="1">
    <location>
        <begin position="1"/>
        <end position="199"/>
    </location>
</feature>
<dbReference type="GO" id="GO:0005524">
    <property type="term" value="F:ATP binding"/>
    <property type="evidence" value="ECO:0007669"/>
    <property type="project" value="InterPro"/>
</dbReference>
<dbReference type="Pfam" id="PF00069">
    <property type="entry name" value="Pkinase"/>
    <property type="match status" value="1"/>
</dbReference>
<organism evidence="2 3">
    <name type="scientific">Rhizophagus clarus</name>
    <dbReference type="NCBI Taxonomy" id="94130"/>
    <lineage>
        <taxon>Eukaryota</taxon>
        <taxon>Fungi</taxon>
        <taxon>Fungi incertae sedis</taxon>
        <taxon>Mucoromycota</taxon>
        <taxon>Glomeromycotina</taxon>
        <taxon>Glomeromycetes</taxon>
        <taxon>Glomerales</taxon>
        <taxon>Glomeraceae</taxon>
        <taxon>Rhizophagus</taxon>
    </lineage>
</organism>
<dbReference type="STRING" id="94130.A0A2Z6QU06"/>
<keyword evidence="3" id="KW-1185">Reference proteome</keyword>
<evidence type="ECO:0000259" key="1">
    <source>
        <dbReference type="PROSITE" id="PS50011"/>
    </source>
</evidence>
<comment type="caution">
    <text evidence="2">The sequence shown here is derived from an EMBL/GenBank/DDBJ whole genome shotgun (WGS) entry which is preliminary data.</text>
</comment>
<dbReference type="GO" id="GO:0004672">
    <property type="term" value="F:protein kinase activity"/>
    <property type="evidence" value="ECO:0007669"/>
    <property type="project" value="InterPro"/>
</dbReference>
<dbReference type="Proteomes" id="UP000247702">
    <property type="component" value="Unassembled WGS sequence"/>
</dbReference>
<evidence type="ECO:0000313" key="3">
    <source>
        <dbReference type="Proteomes" id="UP000247702"/>
    </source>
</evidence>
<dbReference type="PROSITE" id="PS50011">
    <property type="entry name" value="PROTEIN_KINASE_DOM"/>
    <property type="match status" value="1"/>
</dbReference>
<evidence type="ECO:0000313" key="2">
    <source>
        <dbReference type="EMBL" id="GBB89259.1"/>
    </source>
</evidence>
<dbReference type="EMBL" id="BEXD01000663">
    <property type="protein sequence ID" value="GBB89259.1"/>
    <property type="molecule type" value="Genomic_DNA"/>
</dbReference>
<dbReference type="SUPFAM" id="SSF56112">
    <property type="entry name" value="Protein kinase-like (PK-like)"/>
    <property type="match status" value="1"/>
</dbReference>
<reference evidence="2 3" key="1">
    <citation type="submission" date="2017-11" db="EMBL/GenBank/DDBJ databases">
        <title>The genome of Rhizophagus clarus HR1 reveals common genetic basis of auxotrophy among arbuscular mycorrhizal fungi.</title>
        <authorList>
            <person name="Kobayashi Y."/>
        </authorList>
    </citation>
    <scope>NUCLEOTIDE SEQUENCE [LARGE SCALE GENOMIC DNA]</scope>
    <source>
        <strain evidence="2 3">HR1</strain>
    </source>
</reference>
<protein>
    <recommendedName>
        <fullName evidence="1">Protein kinase domain-containing protein</fullName>
    </recommendedName>
</protein>
<dbReference type="Gene3D" id="1.10.510.10">
    <property type="entry name" value="Transferase(Phosphotransferase) domain 1"/>
    <property type="match status" value="1"/>
</dbReference>
<accession>A0A2Z6QU06</accession>